<evidence type="ECO:0000313" key="3">
    <source>
        <dbReference type="Proteomes" id="UP001465976"/>
    </source>
</evidence>
<sequence length="437" mass="49805">MTTRRAEADDSFVPNKVFVLAPYSSIEAESDRVAVMKGDLQWYEQALGERERAFTSLKHEYAVMDELSWDVDAWLNTESARLKHLHEDQDRLWKENVRLKAELKTLVDENRRLNLLRGGNRRLKDFLANNKASLSDQSGAVQKTSREVQTESDEVVLLQEQLTSLRATFESLRSRDEKCQQELMRSTIEAFGNLVLPDDVDLPDKDEGNERVFSIKFRYPVSLSTHVRSEESEAPSPGVSPVSTSSPLSSAPPSPPLPQVLVATPTPIASDWIEVAKVYLELPVDTSSTFPQLIHAWATAESTHAPTKGLARAPQEILNWKKKKGVERYTKDSEPNINYDFARKFPDVVWSWWFAVQPGLRGPPTEKILPAYDGKWTNIERWGENGWVLLLIALKWWWLGLDKLKDTQKEAGEEDWTLAVTQFFETFRAMTSGNSDR</sequence>
<comment type="caution">
    <text evidence="2">The sequence shown here is derived from an EMBL/GenBank/DDBJ whole genome shotgun (WGS) entry which is preliminary data.</text>
</comment>
<reference evidence="2 3" key="1">
    <citation type="submission" date="2024-02" db="EMBL/GenBank/DDBJ databases">
        <title>A draft genome for the cacao thread blight pathogen Marasmius crinis-equi.</title>
        <authorList>
            <person name="Cohen S.P."/>
            <person name="Baruah I.K."/>
            <person name="Amoako-Attah I."/>
            <person name="Bukari Y."/>
            <person name="Meinhardt L.W."/>
            <person name="Bailey B.A."/>
        </authorList>
    </citation>
    <scope>NUCLEOTIDE SEQUENCE [LARGE SCALE GENOMIC DNA]</scope>
    <source>
        <strain evidence="2 3">GH-76</strain>
    </source>
</reference>
<feature type="region of interest" description="Disordered" evidence="1">
    <location>
        <begin position="228"/>
        <end position="254"/>
    </location>
</feature>
<dbReference type="EMBL" id="JBAHYK010002805">
    <property type="protein sequence ID" value="KAL0564396.1"/>
    <property type="molecule type" value="Genomic_DNA"/>
</dbReference>
<proteinExistence type="predicted"/>
<dbReference type="Proteomes" id="UP001465976">
    <property type="component" value="Unassembled WGS sequence"/>
</dbReference>
<accession>A0ABR3ENF6</accession>
<keyword evidence="3" id="KW-1185">Reference proteome</keyword>
<organism evidence="2 3">
    <name type="scientific">Marasmius crinis-equi</name>
    <dbReference type="NCBI Taxonomy" id="585013"/>
    <lineage>
        <taxon>Eukaryota</taxon>
        <taxon>Fungi</taxon>
        <taxon>Dikarya</taxon>
        <taxon>Basidiomycota</taxon>
        <taxon>Agaricomycotina</taxon>
        <taxon>Agaricomycetes</taxon>
        <taxon>Agaricomycetidae</taxon>
        <taxon>Agaricales</taxon>
        <taxon>Marasmiineae</taxon>
        <taxon>Marasmiaceae</taxon>
        <taxon>Marasmius</taxon>
    </lineage>
</organism>
<name>A0ABR3ENF6_9AGAR</name>
<feature type="compositionally biased region" description="Low complexity" evidence="1">
    <location>
        <begin position="234"/>
        <end position="249"/>
    </location>
</feature>
<evidence type="ECO:0000256" key="1">
    <source>
        <dbReference type="SAM" id="MobiDB-lite"/>
    </source>
</evidence>
<evidence type="ECO:0000313" key="2">
    <source>
        <dbReference type="EMBL" id="KAL0564396.1"/>
    </source>
</evidence>
<gene>
    <name evidence="2" type="primary">RBT1_65</name>
    <name evidence="2" type="ORF">V5O48_017651</name>
</gene>
<protein>
    <submittedName>
        <fullName evidence="2">SERTA domain-containing protein 3</fullName>
    </submittedName>
</protein>